<comment type="subcellular location">
    <subcellularLocation>
        <location evidence="1">Secreted</location>
        <location evidence="1">Extracellular space</location>
        <location evidence="1">Extracellular matrix</location>
        <location evidence="1">Basement membrane</location>
    </subcellularLocation>
</comment>
<accession>A0A2J8KMX1</accession>
<evidence type="ECO:0000256" key="1">
    <source>
        <dbReference type="ARBA" id="ARBA00004302"/>
    </source>
</evidence>
<keyword evidence="5" id="KW-0677">Repeat</keyword>
<evidence type="ECO:0000256" key="9">
    <source>
        <dbReference type="ARBA" id="ARBA00023292"/>
    </source>
</evidence>
<keyword evidence="7" id="KW-1015">Disulfide bond</keyword>
<dbReference type="PROSITE" id="PS01248">
    <property type="entry name" value="EGF_LAM_1"/>
    <property type="match status" value="1"/>
</dbReference>
<keyword evidence="6" id="KW-0084">Basement membrane</keyword>
<feature type="non-terminal residue" evidence="11">
    <location>
        <position position="1"/>
    </location>
</feature>
<dbReference type="InterPro" id="IPR008211">
    <property type="entry name" value="Laminin_N"/>
</dbReference>
<gene>
    <name evidence="11" type="ORF">CK820_G0037217</name>
</gene>
<dbReference type="GO" id="GO:0005576">
    <property type="term" value="C:extracellular region"/>
    <property type="evidence" value="ECO:0007669"/>
    <property type="project" value="UniProtKB-ARBA"/>
</dbReference>
<dbReference type="EMBL" id="NBAG03000350">
    <property type="protein sequence ID" value="PNI36362.1"/>
    <property type="molecule type" value="Genomic_DNA"/>
</dbReference>
<protein>
    <submittedName>
        <fullName evidence="11">LAMA5 isoform 14</fullName>
    </submittedName>
</protein>
<dbReference type="AlphaFoldDB" id="A0A2J8KMX1"/>
<reference evidence="11 12" key="1">
    <citation type="submission" date="2017-12" db="EMBL/GenBank/DDBJ databases">
        <title>High-resolution comparative analysis of great ape genomes.</title>
        <authorList>
            <person name="Pollen A."/>
            <person name="Hastie A."/>
            <person name="Hormozdiari F."/>
            <person name="Dougherty M."/>
            <person name="Liu R."/>
            <person name="Chaisson M."/>
            <person name="Hoppe E."/>
            <person name="Hill C."/>
            <person name="Pang A."/>
            <person name="Hillier L."/>
            <person name="Baker C."/>
            <person name="Armstrong J."/>
            <person name="Shendure J."/>
            <person name="Paten B."/>
            <person name="Wilson R."/>
            <person name="Chao H."/>
            <person name="Schneider V."/>
            <person name="Ventura M."/>
            <person name="Kronenberg Z."/>
            <person name="Murali S."/>
            <person name="Gordon D."/>
            <person name="Cantsilieris S."/>
            <person name="Munson K."/>
            <person name="Nelson B."/>
            <person name="Raja A."/>
            <person name="Underwood J."/>
            <person name="Diekhans M."/>
            <person name="Fiddes I."/>
            <person name="Haussler D."/>
            <person name="Eichler E."/>
        </authorList>
    </citation>
    <scope>NUCLEOTIDE SEQUENCE [LARGE SCALE GENOMIC DNA]</scope>
    <source>
        <strain evidence="11">Yerkes chimp pedigree #C0471</strain>
    </source>
</reference>
<evidence type="ECO:0000259" key="10">
    <source>
        <dbReference type="PROSITE" id="PS51117"/>
    </source>
</evidence>
<dbReference type="CDD" id="cd00055">
    <property type="entry name" value="EGF_Lam"/>
    <property type="match status" value="1"/>
</dbReference>
<dbReference type="InterPro" id="IPR002049">
    <property type="entry name" value="LE_dom"/>
</dbReference>
<dbReference type="FunFam" id="2.10.25.10:FF:000069">
    <property type="entry name" value="Laminin subunit alpha 1"/>
    <property type="match status" value="1"/>
</dbReference>
<evidence type="ECO:0000256" key="2">
    <source>
        <dbReference type="ARBA" id="ARBA00022525"/>
    </source>
</evidence>
<dbReference type="PROSITE" id="PS51117">
    <property type="entry name" value="LAMININ_NTER"/>
    <property type="match status" value="1"/>
</dbReference>
<feature type="domain" description="Laminin N-terminal" evidence="10">
    <location>
        <begin position="1"/>
        <end position="40"/>
    </location>
</feature>
<evidence type="ECO:0000256" key="5">
    <source>
        <dbReference type="ARBA" id="ARBA00022737"/>
    </source>
</evidence>
<dbReference type="Gene3D" id="2.60.120.260">
    <property type="entry name" value="Galactose-binding domain-like"/>
    <property type="match status" value="1"/>
</dbReference>
<evidence type="ECO:0000256" key="6">
    <source>
        <dbReference type="ARBA" id="ARBA00022869"/>
    </source>
</evidence>
<organism evidence="11 12">
    <name type="scientific">Pan troglodytes</name>
    <name type="common">Chimpanzee</name>
    <dbReference type="NCBI Taxonomy" id="9598"/>
    <lineage>
        <taxon>Eukaryota</taxon>
        <taxon>Metazoa</taxon>
        <taxon>Chordata</taxon>
        <taxon>Craniata</taxon>
        <taxon>Vertebrata</taxon>
        <taxon>Euteleostomi</taxon>
        <taxon>Mammalia</taxon>
        <taxon>Eutheria</taxon>
        <taxon>Euarchontoglires</taxon>
        <taxon>Primates</taxon>
        <taxon>Haplorrhini</taxon>
        <taxon>Catarrhini</taxon>
        <taxon>Hominidae</taxon>
        <taxon>Pan</taxon>
    </lineage>
</organism>
<dbReference type="PANTHER" id="PTHR10574">
    <property type="entry name" value="NETRIN/LAMININ-RELATED"/>
    <property type="match status" value="1"/>
</dbReference>
<keyword evidence="3" id="KW-0272">Extracellular matrix</keyword>
<comment type="caution">
    <text evidence="11">The sequence shown here is derived from an EMBL/GenBank/DDBJ whole genome shotgun (WGS) entry which is preliminary data.</text>
</comment>
<evidence type="ECO:0000313" key="11">
    <source>
        <dbReference type="EMBL" id="PNI36362.1"/>
    </source>
</evidence>
<feature type="non-terminal residue" evidence="11">
    <location>
        <position position="241"/>
    </location>
</feature>
<name>A0A2J8KMX1_PANTR</name>
<keyword evidence="4" id="KW-0732">Signal</keyword>
<dbReference type="PANTHER" id="PTHR10574:SF261">
    <property type="entry name" value="LAMININ SUBUNIT ALPHA-5"/>
    <property type="match status" value="1"/>
</dbReference>
<dbReference type="Gene3D" id="2.170.300.10">
    <property type="entry name" value="Tie2 ligand-binding domain superfamily"/>
    <property type="match status" value="1"/>
</dbReference>
<dbReference type="Proteomes" id="UP000236370">
    <property type="component" value="Unassembled WGS sequence"/>
</dbReference>
<dbReference type="InterPro" id="IPR050440">
    <property type="entry name" value="Laminin/Netrin_ECM"/>
</dbReference>
<dbReference type="Pfam" id="PF00053">
    <property type="entry name" value="EGF_laminin"/>
    <property type="match status" value="2"/>
</dbReference>
<keyword evidence="8" id="KW-0325">Glycoprotein</keyword>
<dbReference type="SUPFAM" id="SSF57196">
    <property type="entry name" value="EGF/Laminin"/>
    <property type="match status" value="2"/>
</dbReference>
<evidence type="ECO:0000256" key="4">
    <source>
        <dbReference type="ARBA" id="ARBA00022729"/>
    </source>
</evidence>
<evidence type="ECO:0000313" key="12">
    <source>
        <dbReference type="Proteomes" id="UP000236370"/>
    </source>
</evidence>
<evidence type="ECO:0000256" key="7">
    <source>
        <dbReference type="ARBA" id="ARBA00023157"/>
    </source>
</evidence>
<evidence type="ECO:0000256" key="8">
    <source>
        <dbReference type="ARBA" id="ARBA00023180"/>
    </source>
</evidence>
<keyword evidence="2" id="KW-0964">Secreted</keyword>
<proteinExistence type="predicted"/>
<keyword evidence="9" id="KW-0424">Laminin EGF-like domain</keyword>
<sequence>RLRFLRTNTLLGHLMGKALRDPTVTRRYYYSIKDISIGGRCVCHGHADACDAKDPTDPFSSPNLSGHNRQLPCCPSPDLHSSQAGTKAQDGDGRVGAANTPHLLCPVCLLSGAAEGTAERPPPGSPSQDGQRPWCWHRHIPGPHPESSVRLQCTCQHNTCGGTCDRCCPGFNQQPWKPATANSANECQSCNCYGHATDCYYDPEVDRRRASQSLDGTYQGGGVCIDCQHHTTGVNCERCLP</sequence>
<evidence type="ECO:0000256" key="3">
    <source>
        <dbReference type="ARBA" id="ARBA00022530"/>
    </source>
</evidence>
<dbReference type="GO" id="GO:0005604">
    <property type="term" value="C:basement membrane"/>
    <property type="evidence" value="ECO:0007669"/>
    <property type="project" value="UniProtKB-SubCell"/>
</dbReference>
<dbReference type="SMART" id="SM00180">
    <property type="entry name" value="EGF_Lam"/>
    <property type="match status" value="2"/>
</dbReference>